<dbReference type="EMBL" id="CAJVPP010003650">
    <property type="protein sequence ID" value="CAG8634212.1"/>
    <property type="molecule type" value="Genomic_DNA"/>
</dbReference>
<evidence type="ECO:0000313" key="1">
    <source>
        <dbReference type="EMBL" id="CAG8634212.1"/>
    </source>
</evidence>
<dbReference type="AlphaFoldDB" id="A0A9N9GXN7"/>
<accession>A0A9N9GXN7</accession>
<evidence type="ECO:0000313" key="2">
    <source>
        <dbReference type="Proteomes" id="UP000789375"/>
    </source>
</evidence>
<sequence>MRLLIASRTEEITSDTIKLIRQIELGKDYISTSSDYLDSQDNYSEDLDN</sequence>
<dbReference type="Proteomes" id="UP000789375">
    <property type="component" value="Unassembled WGS sequence"/>
</dbReference>
<protein>
    <submittedName>
        <fullName evidence="1">1664_t:CDS:1</fullName>
    </submittedName>
</protein>
<organism evidence="1 2">
    <name type="scientific">Funneliformis mosseae</name>
    <name type="common">Endomycorrhizal fungus</name>
    <name type="synonym">Glomus mosseae</name>
    <dbReference type="NCBI Taxonomy" id="27381"/>
    <lineage>
        <taxon>Eukaryota</taxon>
        <taxon>Fungi</taxon>
        <taxon>Fungi incertae sedis</taxon>
        <taxon>Mucoromycota</taxon>
        <taxon>Glomeromycotina</taxon>
        <taxon>Glomeromycetes</taxon>
        <taxon>Glomerales</taxon>
        <taxon>Glomeraceae</taxon>
        <taxon>Funneliformis</taxon>
    </lineage>
</organism>
<comment type="caution">
    <text evidence="1">The sequence shown here is derived from an EMBL/GenBank/DDBJ whole genome shotgun (WGS) entry which is preliminary data.</text>
</comment>
<name>A0A9N9GXN7_FUNMO</name>
<reference evidence="1" key="1">
    <citation type="submission" date="2021-06" db="EMBL/GenBank/DDBJ databases">
        <authorList>
            <person name="Kallberg Y."/>
            <person name="Tangrot J."/>
            <person name="Rosling A."/>
        </authorList>
    </citation>
    <scope>NUCLEOTIDE SEQUENCE</scope>
    <source>
        <strain evidence="1">87-6 pot B 2015</strain>
    </source>
</reference>
<keyword evidence="2" id="KW-1185">Reference proteome</keyword>
<gene>
    <name evidence="1" type="ORF">FMOSSE_LOCUS10647</name>
</gene>
<proteinExistence type="predicted"/>